<protein>
    <recommendedName>
        <fullName evidence="3">HTH cro/C1-type domain-containing protein</fullName>
    </recommendedName>
</protein>
<keyword evidence="2" id="KW-0812">Transmembrane</keyword>
<dbReference type="SUPFAM" id="SSF47413">
    <property type="entry name" value="lambda repressor-like DNA-binding domains"/>
    <property type="match status" value="1"/>
</dbReference>
<feature type="transmembrane region" description="Helical" evidence="2">
    <location>
        <begin position="295"/>
        <end position="314"/>
    </location>
</feature>
<sequence length="321" mass="35613">MILADKIILQRKKNGWTQEELAELMGVTRQSVSKWESAQAIPDIKKVIALSELFGVSTDYLFKDEIDEPDFIEPKENLPQVTLAQAHEFLQIKETTGRMIAVAVSFIIIAVAGWLGLTGISEVRQVSSGGLTSLSGLALLLVLITLAVAILLYSGFKTEPFKFLNDQPFETEYGVTGMVSQRQKAYRPRYVTYNIVATCLCMLGVVPLLIGGMTANESYQIGGLVMLLVIEAIGVGLFILNGIRWESMLKLLQEGDYAREIKEKSAFVDSIATIYWLTATALYVGYSLITGNWQFSWVLWPIAGLLYAVLVALLKLRETSR</sequence>
<keyword evidence="2" id="KW-0472">Membrane</keyword>
<dbReference type="RefSeq" id="WP_161868794.1">
    <property type="nucleotide sequence ID" value="NZ_MAEI02000001.1"/>
</dbReference>
<feature type="transmembrane region" description="Helical" evidence="2">
    <location>
        <begin position="99"/>
        <end position="117"/>
    </location>
</feature>
<evidence type="ECO:0000313" key="5">
    <source>
        <dbReference type="Proteomes" id="UP001429357"/>
    </source>
</evidence>
<name>A0ABV0F084_9ENTE</name>
<evidence type="ECO:0000256" key="1">
    <source>
        <dbReference type="ARBA" id="ARBA00023125"/>
    </source>
</evidence>
<feature type="transmembrane region" description="Helical" evidence="2">
    <location>
        <begin position="222"/>
        <end position="245"/>
    </location>
</feature>
<keyword evidence="5" id="KW-1185">Reference proteome</keyword>
<dbReference type="PANTHER" id="PTHR46558:SF4">
    <property type="entry name" value="DNA-BIDING PHAGE PROTEIN"/>
    <property type="match status" value="1"/>
</dbReference>
<comment type="caution">
    <text evidence="4">The sequence shown here is derived from an EMBL/GenBank/DDBJ whole genome shotgun (WGS) entry which is preliminary data.</text>
</comment>
<evidence type="ECO:0000313" key="4">
    <source>
        <dbReference type="EMBL" id="MEO1781468.1"/>
    </source>
</evidence>
<dbReference type="Gene3D" id="1.10.260.40">
    <property type="entry name" value="lambda repressor-like DNA-binding domains"/>
    <property type="match status" value="1"/>
</dbReference>
<dbReference type="EMBL" id="MAEI02000001">
    <property type="protein sequence ID" value="MEO1781468.1"/>
    <property type="molecule type" value="Genomic_DNA"/>
</dbReference>
<evidence type="ECO:0000259" key="3">
    <source>
        <dbReference type="PROSITE" id="PS50943"/>
    </source>
</evidence>
<gene>
    <name evidence="4" type="ORF">BAU18_001053</name>
</gene>
<dbReference type="Proteomes" id="UP001429357">
    <property type="component" value="Unassembled WGS sequence"/>
</dbReference>
<dbReference type="InterPro" id="IPR001387">
    <property type="entry name" value="Cro/C1-type_HTH"/>
</dbReference>
<proteinExistence type="predicted"/>
<feature type="domain" description="HTH cro/C1-type" evidence="3">
    <location>
        <begin position="7"/>
        <end position="61"/>
    </location>
</feature>
<feature type="transmembrane region" description="Helical" evidence="2">
    <location>
        <begin position="266"/>
        <end position="289"/>
    </location>
</feature>
<dbReference type="InterPro" id="IPR010982">
    <property type="entry name" value="Lambda_DNA-bd_dom_sf"/>
</dbReference>
<dbReference type="CDD" id="cd00093">
    <property type="entry name" value="HTH_XRE"/>
    <property type="match status" value="1"/>
</dbReference>
<organism evidence="4 5">
    <name type="scientific">Enterococcus diestrammenae</name>
    <dbReference type="NCBI Taxonomy" id="1155073"/>
    <lineage>
        <taxon>Bacteria</taxon>
        <taxon>Bacillati</taxon>
        <taxon>Bacillota</taxon>
        <taxon>Bacilli</taxon>
        <taxon>Lactobacillales</taxon>
        <taxon>Enterococcaceae</taxon>
        <taxon>Enterococcus</taxon>
    </lineage>
</organism>
<dbReference type="Pfam" id="PF01381">
    <property type="entry name" value="HTH_3"/>
    <property type="match status" value="1"/>
</dbReference>
<dbReference type="SMART" id="SM00530">
    <property type="entry name" value="HTH_XRE"/>
    <property type="match status" value="1"/>
</dbReference>
<feature type="transmembrane region" description="Helical" evidence="2">
    <location>
        <begin position="137"/>
        <end position="156"/>
    </location>
</feature>
<dbReference type="PANTHER" id="PTHR46558">
    <property type="entry name" value="TRACRIPTIONAL REGULATORY PROTEIN-RELATED-RELATED"/>
    <property type="match status" value="1"/>
</dbReference>
<reference evidence="4 5" key="2">
    <citation type="submission" date="2024-02" db="EMBL/GenBank/DDBJ databases">
        <title>The Genome Sequence of Enterococcus diestrammenae JM9A.</title>
        <authorList>
            <person name="Earl A."/>
            <person name="Manson A."/>
            <person name="Gilmore M."/>
            <person name="Sanders J."/>
            <person name="Shea T."/>
            <person name="Howe W."/>
            <person name="Livny J."/>
            <person name="Cuomo C."/>
            <person name="Neafsey D."/>
            <person name="Birren B."/>
        </authorList>
    </citation>
    <scope>NUCLEOTIDE SEQUENCE [LARGE SCALE GENOMIC DNA]</scope>
    <source>
        <strain evidence="4 5">JM9A</strain>
    </source>
</reference>
<keyword evidence="2" id="KW-1133">Transmembrane helix</keyword>
<accession>A0ABV0F084</accession>
<reference evidence="5" key="1">
    <citation type="submission" date="2016-06" db="EMBL/GenBank/DDBJ databases">
        <title>Four novel species of enterococci isolated from chicken manure.</title>
        <authorList>
            <person name="Van Tyne D."/>
        </authorList>
    </citation>
    <scope>NUCLEOTIDE SEQUENCE [LARGE SCALE GENOMIC DNA]</scope>
    <source>
        <strain evidence="5">JM9A</strain>
    </source>
</reference>
<dbReference type="PROSITE" id="PS50943">
    <property type="entry name" value="HTH_CROC1"/>
    <property type="match status" value="1"/>
</dbReference>
<evidence type="ECO:0000256" key="2">
    <source>
        <dbReference type="SAM" id="Phobius"/>
    </source>
</evidence>
<feature type="transmembrane region" description="Helical" evidence="2">
    <location>
        <begin position="190"/>
        <end position="210"/>
    </location>
</feature>
<keyword evidence="1" id="KW-0238">DNA-binding</keyword>